<proteinExistence type="predicted"/>
<name>A0A8D9E7T7_9HEMI</name>
<dbReference type="Pfam" id="PF10323">
    <property type="entry name" value="7TM_GPCR_Srv"/>
    <property type="match status" value="1"/>
</dbReference>
<reference evidence="1" key="1">
    <citation type="submission" date="2021-05" db="EMBL/GenBank/DDBJ databases">
        <authorList>
            <person name="Alioto T."/>
            <person name="Alioto T."/>
            <person name="Gomez Garrido J."/>
        </authorList>
    </citation>
    <scope>NUCLEOTIDE SEQUENCE</scope>
</reference>
<evidence type="ECO:0000313" key="1">
    <source>
        <dbReference type="EMBL" id="CAG6743592.1"/>
    </source>
</evidence>
<dbReference type="EMBL" id="HBUF01450507">
    <property type="protein sequence ID" value="CAG6743592.1"/>
    <property type="molecule type" value="Transcribed_RNA"/>
</dbReference>
<organism evidence="1">
    <name type="scientific">Cacopsylla melanoneura</name>
    <dbReference type="NCBI Taxonomy" id="428564"/>
    <lineage>
        <taxon>Eukaryota</taxon>
        <taxon>Metazoa</taxon>
        <taxon>Ecdysozoa</taxon>
        <taxon>Arthropoda</taxon>
        <taxon>Hexapoda</taxon>
        <taxon>Insecta</taxon>
        <taxon>Pterygota</taxon>
        <taxon>Neoptera</taxon>
        <taxon>Paraneoptera</taxon>
        <taxon>Hemiptera</taxon>
        <taxon>Sternorrhyncha</taxon>
        <taxon>Psylloidea</taxon>
        <taxon>Psyllidae</taxon>
        <taxon>Psyllinae</taxon>
        <taxon>Cacopsylla</taxon>
    </lineage>
</organism>
<accession>A0A8D9E7T7</accession>
<dbReference type="AlphaFoldDB" id="A0A8D9E7T7"/>
<sequence length="112" mass="13341">MSKNESEIVTLFFQLFFFLFRKWEFFSSFILNYRRSGKVTIYYNTTAPFCRAEECILLSLSRILECVYQKGKERERKNPFLNILILIFPPPPIPFPLRLCFSSIKTTLLLPL</sequence>
<dbReference type="InterPro" id="IPR019426">
    <property type="entry name" value="7TM_GPCR_serpentine_rcpt_Srv"/>
</dbReference>
<protein>
    <submittedName>
        <fullName evidence="1">Uncharacterized protein</fullName>
    </submittedName>
</protein>